<sequence length="146" mass="15611">MEEKFTPEEALRRIGAVDRRVRRSVGTAGLVYLLSGGATIVYWTAILLGPRWLQLSAAILWGALVGMFARYHGRLGVRDRAIAWATRAGGVVHLAYLGMTTATLLVAVFLRPGESGGGWTALAVALAVVTGLPLLYAGGRILRAPR</sequence>
<comment type="caution">
    <text evidence="2">The sequence shown here is derived from an EMBL/GenBank/DDBJ whole genome shotgun (WGS) entry which is preliminary data.</text>
</comment>
<feature type="transmembrane region" description="Helical" evidence="1">
    <location>
        <begin position="116"/>
        <end position="137"/>
    </location>
</feature>
<reference evidence="3" key="1">
    <citation type="journal article" date="2019" name="Int. J. Syst. Evol. Microbiol.">
        <title>The Global Catalogue of Microorganisms (GCM) 10K type strain sequencing project: providing services to taxonomists for standard genome sequencing and annotation.</title>
        <authorList>
            <consortium name="The Broad Institute Genomics Platform"/>
            <consortium name="The Broad Institute Genome Sequencing Center for Infectious Disease"/>
            <person name="Wu L."/>
            <person name="Ma J."/>
        </authorList>
    </citation>
    <scope>NUCLEOTIDE SEQUENCE [LARGE SCALE GENOMIC DNA]</scope>
    <source>
        <strain evidence="3">TBRC 4489</strain>
    </source>
</reference>
<protein>
    <submittedName>
        <fullName evidence="2">Uncharacterized protein</fullName>
    </submittedName>
</protein>
<name>A0ABV8I2F8_9ACTN</name>
<feature type="transmembrane region" description="Helical" evidence="1">
    <location>
        <begin position="90"/>
        <end position="110"/>
    </location>
</feature>
<evidence type="ECO:0000256" key="1">
    <source>
        <dbReference type="SAM" id="Phobius"/>
    </source>
</evidence>
<keyword evidence="3" id="KW-1185">Reference proteome</keyword>
<proteinExistence type="predicted"/>
<dbReference type="EMBL" id="JBHSBM010000010">
    <property type="protein sequence ID" value="MFC4057451.1"/>
    <property type="molecule type" value="Genomic_DNA"/>
</dbReference>
<keyword evidence="1" id="KW-1133">Transmembrane helix</keyword>
<dbReference type="RefSeq" id="WP_377285442.1">
    <property type="nucleotide sequence ID" value="NZ_JBHSBM010000010.1"/>
</dbReference>
<keyword evidence="1" id="KW-0812">Transmembrane</keyword>
<gene>
    <name evidence="2" type="ORF">ACFOWE_04055</name>
</gene>
<evidence type="ECO:0000313" key="3">
    <source>
        <dbReference type="Proteomes" id="UP001595850"/>
    </source>
</evidence>
<dbReference type="Proteomes" id="UP001595850">
    <property type="component" value="Unassembled WGS sequence"/>
</dbReference>
<organism evidence="2 3">
    <name type="scientific">Planomonospora corallina</name>
    <dbReference type="NCBI Taxonomy" id="1806052"/>
    <lineage>
        <taxon>Bacteria</taxon>
        <taxon>Bacillati</taxon>
        <taxon>Actinomycetota</taxon>
        <taxon>Actinomycetes</taxon>
        <taxon>Streptosporangiales</taxon>
        <taxon>Streptosporangiaceae</taxon>
        <taxon>Planomonospora</taxon>
    </lineage>
</organism>
<accession>A0ABV8I2F8</accession>
<evidence type="ECO:0000313" key="2">
    <source>
        <dbReference type="EMBL" id="MFC4057451.1"/>
    </source>
</evidence>
<feature type="transmembrane region" description="Helical" evidence="1">
    <location>
        <begin position="52"/>
        <end position="69"/>
    </location>
</feature>
<keyword evidence="1" id="KW-0472">Membrane</keyword>
<feature type="transmembrane region" description="Helical" evidence="1">
    <location>
        <begin position="29"/>
        <end position="46"/>
    </location>
</feature>